<evidence type="ECO:0008006" key="4">
    <source>
        <dbReference type="Google" id="ProtNLM"/>
    </source>
</evidence>
<keyword evidence="1" id="KW-0732">Signal</keyword>
<gene>
    <name evidence="2" type="ORF">E4L96_19130</name>
</gene>
<reference evidence="2 3" key="1">
    <citation type="submission" date="2019-03" db="EMBL/GenBank/DDBJ databases">
        <title>Draft Genome Sequence of Massilia arenosa sp. nov., a Novel Massilia Species Isolated from a Sandy-loam Maize Soil.</title>
        <authorList>
            <person name="Raths R."/>
            <person name="Peta V."/>
            <person name="Bucking H."/>
        </authorList>
    </citation>
    <scope>NUCLEOTIDE SEQUENCE [LARGE SCALE GENOMIC DNA]</scope>
    <source>
        <strain evidence="2 3">MC02</strain>
    </source>
</reference>
<name>A0A4Y9S1C3_9BURK</name>
<organism evidence="2 3">
    <name type="scientific">Zemynaea arenosa</name>
    <dbReference type="NCBI Taxonomy" id="2561931"/>
    <lineage>
        <taxon>Bacteria</taxon>
        <taxon>Pseudomonadati</taxon>
        <taxon>Pseudomonadota</taxon>
        <taxon>Betaproteobacteria</taxon>
        <taxon>Burkholderiales</taxon>
        <taxon>Oxalobacteraceae</taxon>
        <taxon>Telluria group</taxon>
        <taxon>Zemynaea</taxon>
    </lineage>
</organism>
<dbReference type="AlphaFoldDB" id="A0A4Y9S1C3"/>
<dbReference type="OrthoDB" id="8665813at2"/>
<protein>
    <recommendedName>
        <fullName evidence="4">SH3 domain-containing protein</fullName>
    </recommendedName>
</protein>
<feature type="chain" id="PRO_5021377668" description="SH3 domain-containing protein" evidence="1">
    <location>
        <begin position="30"/>
        <end position="127"/>
    </location>
</feature>
<sequence length="127" mass="13113">MSIPHLSPEPRRTLAALVLALLAAGSALAADTITAVKGKDIELYAAPDDAKPGVRLAPAGLPWTIKEEKNSFYRVNVGGKDGWVDGMMVTVARGSADQCPTLTAATKLSKQAENNAASPGAGAARCR</sequence>
<proteinExistence type="predicted"/>
<evidence type="ECO:0000313" key="3">
    <source>
        <dbReference type="Proteomes" id="UP000298438"/>
    </source>
</evidence>
<dbReference type="Proteomes" id="UP000298438">
    <property type="component" value="Unassembled WGS sequence"/>
</dbReference>
<accession>A0A4Y9S1C3</accession>
<dbReference type="EMBL" id="SPVF01000247">
    <property type="protein sequence ID" value="TFW13729.1"/>
    <property type="molecule type" value="Genomic_DNA"/>
</dbReference>
<feature type="signal peptide" evidence="1">
    <location>
        <begin position="1"/>
        <end position="29"/>
    </location>
</feature>
<comment type="caution">
    <text evidence="2">The sequence shown here is derived from an EMBL/GenBank/DDBJ whole genome shotgun (WGS) entry which is preliminary data.</text>
</comment>
<keyword evidence="3" id="KW-1185">Reference proteome</keyword>
<dbReference type="RefSeq" id="WP_135208813.1">
    <property type="nucleotide sequence ID" value="NZ_SPVF01000247.1"/>
</dbReference>
<evidence type="ECO:0000313" key="2">
    <source>
        <dbReference type="EMBL" id="TFW13729.1"/>
    </source>
</evidence>
<evidence type="ECO:0000256" key="1">
    <source>
        <dbReference type="SAM" id="SignalP"/>
    </source>
</evidence>